<accession>A0A4P9ZK79</accession>
<feature type="transmembrane region" description="Helical" evidence="1">
    <location>
        <begin position="7"/>
        <end position="26"/>
    </location>
</feature>
<evidence type="ECO:0000313" key="2">
    <source>
        <dbReference type="EMBL" id="RKP32841.1"/>
    </source>
</evidence>
<evidence type="ECO:0000256" key="1">
    <source>
        <dbReference type="SAM" id="Phobius"/>
    </source>
</evidence>
<protein>
    <submittedName>
        <fullName evidence="2">Uncharacterized protein</fullName>
    </submittedName>
</protein>
<sequence>MDFPSSVGLKHAGIFFVFLGLTYHLLTSRSPILIKPVSKEFYLLKENPLIAPVKGQRVQIDYGIKFIDVQDWLLIEDTYLKRIEEKTRIVTNSHPDYAPDKDLRKSTIFSSAEDDDSIREFYEIVYPDYFIKKEDQVHNKIINKSIPATAAGVEDPESLLIALTRTIEEDFIILLPDPTKRYEPYRTEYYFKAGVFAFAGGFDSLEKFNQPLTCIHGPVPGYEAKLKTSMNKFFYRLNPGQFVSRSNFSIQTHTKLYVDDENKGYH</sequence>
<organism evidence="2 3">
    <name type="scientific">Metschnikowia bicuspidata</name>
    <dbReference type="NCBI Taxonomy" id="27322"/>
    <lineage>
        <taxon>Eukaryota</taxon>
        <taxon>Fungi</taxon>
        <taxon>Dikarya</taxon>
        <taxon>Ascomycota</taxon>
        <taxon>Saccharomycotina</taxon>
        <taxon>Pichiomycetes</taxon>
        <taxon>Metschnikowiaceae</taxon>
        <taxon>Metschnikowia</taxon>
    </lineage>
</organism>
<keyword evidence="3" id="KW-1185">Reference proteome</keyword>
<gene>
    <name evidence="2" type="ORF">METBISCDRAFT_21104</name>
</gene>
<dbReference type="OrthoDB" id="5043642at2759"/>
<proteinExistence type="predicted"/>
<dbReference type="Pfam" id="PF11927">
    <property type="entry name" value="HODM_asu-like"/>
    <property type="match status" value="1"/>
</dbReference>
<dbReference type="EMBL" id="ML004429">
    <property type="protein sequence ID" value="RKP32841.1"/>
    <property type="molecule type" value="Genomic_DNA"/>
</dbReference>
<keyword evidence="1" id="KW-0472">Membrane</keyword>
<keyword evidence="1" id="KW-0812">Transmembrane</keyword>
<dbReference type="AlphaFoldDB" id="A0A4P9ZK79"/>
<evidence type="ECO:0000313" key="3">
    <source>
        <dbReference type="Proteomes" id="UP000268321"/>
    </source>
</evidence>
<reference evidence="3" key="1">
    <citation type="journal article" date="2018" name="Nat. Microbiol.">
        <title>Leveraging single-cell genomics to expand the fungal tree of life.</title>
        <authorList>
            <person name="Ahrendt S.R."/>
            <person name="Quandt C.A."/>
            <person name="Ciobanu D."/>
            <person name="Clum A."/>
            <person name="Salamov A."/>
            <person name="Andreopoulos B."/>
            <person name="Cheng J.F."/>
            <person name="Woyke T."/>
            <person name="Pelin A."/>
            <person name="Henrissat B."/>
            <person name="Reynolds N.K."/>
            <person name="Benny G.L."/>
            <person name="Smith M.E."/>
            <person name="James T.Y."/>
            <person name="Grigoriev I.V."/>
        </authorList>
    </citation>
    <scope>NUCLEOTIDE SEQUENCE [LARGE SCALE GENOMIC DNA]</scope>
    <source>
        <strain evidence="3">Baker2002</strain>
    </source>
</reference>
<dbReference type="InterPro" id="IPR021848">
    <property type="entry name" value="HODM_asu-like"/>
</dbReference>
<keyword evidence="1" id="KW-1133">Transmembrane helix</keyword>
<name>A0A4P9ZK79_9ASCO</name>
<dbReference type="Proteomes" id="UP000268321">
    <property type="component" value="Unassembled WGS sequence"/>
</dbReference>